<reference evidence="11" key="1">
    <citation type="journal article" date="2018" name="Nat. Microbiol.">
        <title>Leveraging single-cell genomics to expand the fungal tree of life.</title>
        <authorList>
            <person name="Ahrendt S.R."/>
            <person name="Quandt C.A."/>
            <person name="Ciobanu D."/>
            <person name="Clum A."/>
            <person name="Salamov A."/>
            <person name="Andreopoulos B."/>
            <person name="Cheng J.F."/>
            <person name="Woyke T."/>
            <person name="Pelin A."/>
            <person name="Henrissat B."/>
            <person name="Reynolds N.K."/>
            <person name="Benny G.L."/>
            <person name="Smith M.E."/>
            <person name="James T.Y."/>
            <person name="Grigoriev I.V."/>
        </authorList>
    </citation>
    <scope>NUCLEOTIDE SEQUENCE [LARGE SCALE GENOMIC DNA]</scope>
    <source>
        <strain evidence="11">ATCC 52028</strain>
    </source>
</reference>
<sequence length="201" mass="21435">MHLAFSVALSALLCIEYVRFFRLWPFGPAIERFTSQFLDSKDTGPFLTSHLYLLVGCALPVWLESVANGAVMPTLAGCAGMLCLGVSDTLASVVGFLVGRHRWPASSKTIEGSLAFWLSGWAAALLLQRLVADYVPDAAGLAHVNLAPGGLDGLPTMPASAPWLGVVFAAAALLEACCDQNDNLVLPLYVYTILTRPLISQ</sequence>
<accession>A0A4P9XEQ6</accession>
<dbReference type="PANTHER" id="PTHR13205">
    <property type="entry name" value="TRANSMEMBRANE PROTEIN 15-RELATED"/>
    <property type="match status" value="1"/>
</dbReference>
<keyword evidence="8" id="KW-1133">Transmembrane helix</keyword>
<organism evidence="10 11">
    <name type="scientific">Caulochytrium protostelioides</name>
    <dbReference type="NCBI Taxonomy" id="1555241"/>
    <lineage>
        <taxon>Eukaryota</taxon>
        <taxon>Fungi</taxon>
        <taxon>Fungi incertae sedis</taxon>
        <taxon>Chytridiomycota</taxon>
        <taxon>Chytridiomycota incertae sedis</taxon>
        <taxon>Chytridiomycetes</taxon>
        <taxon>Caulochytriales</taxon>
        <taxon>Caulochytriaceae</taxon>
        <taxon>Caulochytrium</taxon>
    </lineage>
</organism>
<evidence type="ECO:0000256" key="3">
    <source>
        <dbReference type="ARBA" id="ARBA00012132"/>
    </source>
</evidence>
<evidence type="ECO:0000256" key="9">
    <source>
        <dbReference type="ARBA" id="ARBA00023136"/>
    </source>
</evidence>
<keyword evidence="6" id="KW-0418">Kinase</keyword>
<dbReference type="STRING" id="1555241.A0A4P9XEQ6"/>
<keyword evidence="11" id="KW-1185">Reference proteome</keyword>
<dbReference type="AlphaFoldDB" id="A0A4P9XEQ6"/>
<protein>
    <recommendedName>
        <fullName evidence="3">dolichol kinase</fullName>
        <ecNumber evidence="3">2.7.1.108</ecNumber>
    </recommendedName>
</protein>
<gene>
    <name evidence="10" type="ORF">CXG81DRAFT_8771</name>
</gene>
<dbReference type="OrthoDB" id="377083at2759"/>
<evidence type="ECO:0000256" key="6">
    <source>
        <dbReference type="ARBA" id="ARBA00022777"/>
    </source>
</evidence>
<dbReference type="Proteomes" id="UP000274922">
    <property type="component" value="Unassembled WGS sequence"/>
</dbReference>
<dbReference type="InterPro" id="IPR032974">
    <property type="entry name" value="Polypren_kinase"/>
</dbReference>
<keyword evidence="7" id="KW-0256">Endoplasmic reticulum</keyword>
<keyword evidence="4" id="KW-0808">Transferase</keyword>
<evidence type="ECO:0000256" key="8">
    <source>
        <dbReference type="ARBA" id="ARBA00022989"/>
    </source>
</evidence>
<dbReference type="EMBL" id="ML014114">
    <property type="protein sequence ID" value="RKP04034.1"/>
    <property type="molecule type" value="Genomic_DNA"/>
</dbReference>
<name>A0A4P9XEQ6_9FUNG</name>
<evidence type="ECO:0000256" key="7">
    <source>
        <dbReference type="ARBA" id="ARBA00022824"/>
    </source>
</evidence>
<keyword evidence="5" id="KW-0812">Transmembrane</keyword>
<evidence type="ECO:0000313" key="11">
    <source>
        <dbReference type="Proteomes" id="UP000274922"/>
    </source>
</evidence>
<evidence type="ECO:0000256" key="1">
    <source>
        <dbReference type="ARBA" id="ARBA00004477"/>
    </source>
</evidence>
<evidence type="ECO:0000256" key="5">
    <source>
        <dbReference type="ARBA" id="ARBA00022692"/>
    </source>
</evidence>
<dbReference type="PANTHER" id="PTHR13205:SF15">
    <property type="entry name" value="DOLICHOL KINASE"/>
    <property type="match status" value="1"/>
</dbReference>
<evidence type="ECO:0000256" key="4">
    <source>
        <dbReference type="ARBA" id="ARBA00022679"/>
    </source>
</evidence>
<dbReference type="GO" id="GO:0005789">
    <property type="term" value="C:endoplasmic reticulum membrane"/>
    <property type="evidence" value="ECO:0007669"/>
    <property type="project" value="UniProtKB-SubCell"/>
</dbReference>
<evidence type="ECO:0000256" key="2">
    <source>
        <dbReference type="ARBA" id="ARBA00010794"/>
    </source>
</evidence>
<proteinExistence type="inferred from homology"/>
<keyword evidence="9" id="KW-0472">Membrane</keyword>
<evidence type="ECO:0000313" key="10">
    <source>
        <dbReference type="EMBL" id="RKP04034.1"/>
    </source>
</evidence>
<comment type="subcellular location">
    <subcellularLocation>
        <location evidence="1">Endoplasmic reticulum membrane</location>
        <topology evidence="1">Multi-pass membrane protein</topology>
    </subcellularLocation>
</comment>
<comment type="similarity">
    <text evidence="2">Belongs to the polyprenol kinase family.</text>
</comment>
<dbReference type="EC" id="2.7.1.108" evidence="3"/>
<dbReference type="GO" id="GO:0043048">
    <property type="term" value="P:dolichyl monophosphate biosynthetic process"/>
    <property type="evidence" value="ECO:0007669"/>
    <property type="project" value="TreeGrafter"/>
</dbReference>
<dbReference type="GO" id="GO:0004168">
    <property type="term" value="F:dolichol kinase activity"/>
    <property type="evidence" value="ECO:0007669"/>
    <property type="project" value="UniProtKB-EC"/>
</dbReference>